<gene>
    <name evidence="2" type="ORF">QWJ41_05755</name>
</gene>
<evidence type="ECO:0000259" key="1">
    <source>
        <dbReference type="PROSITE" id="PS51186"/>
    </source>
</evidence>
<dbReference type="PROSITE" id="PS51186">
    <property type="entry name" value="GNAT"/>
    <property type="match status" value="1"/>
</dbReference>
<dbReference type="SUPFAM" id="SSF55729">
    <property type="entry name" value="Acyl-CoA N-acyltransferases (Nat)"/>
    <property type="match status" value="1"/>
</dbReference>
<dbReference type="PANTHER" id="PTHR30270:SF0">
    <property type="entry name" value="THIAMINE-MONOPHOSPHATE KINASE"/>
    <property type="match status" value="1"/>
</dbReference>
<protein>
    <submittedName>
        <fullName evidence="2">AIR synthase related protein</fullName>
    </submittedName>
</protein>
<dbReference type="InterPro" id="IPR023911">
    <property type="entry name" value="MSMEG_0567/sll0787_C"/>
</dbReference>
<dbReference type="RefSeq" id="WP_302706382.1">
    <property type="nucleotide sequence ID" value="NZ_JAULSC010000004.1"/>
</dbReference>
<dbReference type="Gene3D" id="3.40.630.30">
    <property type="match status" value="1"/>
</dbReference>
<dbReference type="SUPFAM" id="SSF55326">
    <property type="entry name" value="PurM N-terminal domain-like"/>
    <property type="match status" value="1"/>
</dbReference>
<dbReference type="EMBL" id="JAULSC010000004">
    <property type="protein sequence ID" value="MDO3395214.1"/>
    <property type="molecule type" value="Genomic_DNA"/>
</dbReference>
<proteinExistence type="predicted"/>
<name>A0ABT8TML4_9ACTN</name>
<sequence>MTLDVSVLTGPLRSTPRERHADASYVVVEAGPRELADYRRLRHEVFVAEQGLFHGSDDDPVDDDPRTVVLVARAGDEVLGGVRIHPAPTADGTPPARDLGWWRGSRLAVAADARLHLGVGAALVRAACARAETQGALRFDAEIQAQHRRLFERLGWSVRHETVRLAHPHLVVDFPIGRVQRLAEATKAPLGLLLAELSTGAPAGFRGDDAAPVPGSELVAACDAILPAMVERDPEWAGWCSVLVNLNDLAAMGARPVGLLDAVGARDASFARRVLRGIIDAAAAWGVPVLGGHTQLGVPGQLAVTALGRTSAPVPGGGGRAGQRLRVTADLGGEWRRGYSGAQWDSTSHRTPEQLRSQLEVVPALAPSAAKDVSMSGLVGSTGMLAEASGCRAVLDVAEVPTPDGAGTADWLTCFPGFALVSAEASAPDTDLLPSHLTTAACGELRPGSGVGLRWPDGVVTDAVTSTVTGMGTA</sequence>
<reference evidence="2" key="1">
    <citation type="submission" date="2023-06" db="EMBL/GenBank/DDBJ databases">
        <title>Genome sequence of Nocardioides sp. SOB44.</title>
        <authorList>
            <person name="Zhang G."/>
        </authorList>
    </citation>
    <scope>NUCLEOTIDE SEQUENCE</scope>
    <source>
        <strain evidence="2">SOB44</strain>
    </source>
</reference>
<keyword evidence="3" id="KW-1185">Reference proteome</keyword>
<dbReference type="InterPro" id="IPR036676">
    <property type="entry name" value="PurM-like_C_sf"/>
</dbReference>
<dbReference type="InterPro" id="IPR016181">
    <property type="entry name" value="Acyl_CoA_acyltransferase"/>
</dbReference>
<accession>A0ABT8TML4</accession>
<organism evidence="2 3">
    <name type="scientific">Nocardioides cremeus</name>
    <dbReference type="NCBI Taxonomy" id="3058044"/>
    <lineage>
        <taxon>Bacteria</taxon>
        <taxon>Bacillati</taxon>
        <taxon>Actinomycetota</taxon>
        <taxon>Actinomycetes</taxon>
        <taxon>Propionibacteriales</taxon>
        <taxon>Nocardioidaceae</taxon>
        <taxon>Nocardioides</taxon>
    </lineage>
</organism>
<dbReference type="SUPFAM" id="SSF56042">
    <property type="entry name" value="PurM C-terminal domain-like"/>
    <property type="match status" value="1"/>
</dbReference>
<dbReference type="Pfam" id="PF02769">
    <property type="entry name" value="AIRS_C"/>
    <property type="match status" value="1"/>
</dbReference>
<dbReference type="InterPro" id="IPR006283">
    <property type="entry name" value="ThiL-like"/>
</dbReference>
<dbReference type="Proteomes" id="UP001168363">
    <property type="component" value="Unassembled WGS sequence"/>
</dbReference>
<dbReference type="InterPro" id="IPR000182">
    <property type="entry name" value="GNAT_dom"/>
</dbReference>
<comment type="caution">
    <text evidence="2">The sequence shown here is derived from an EMBL/GenBank/DDBJ whole genome shotgun (WGS) entry which is preliminary data.</text>
</comment>
<dbReference type="InterPro" id="IPR036921">
    <property type="entry name" value="PurM-like_N_sf"/>
</dbReference>
<dbReference type="NCBIfam" id="TIGR04045">
    <property type="entry name" value="MSMEG_0567_GNAT"/>
    <property type="match status" value="1"/>
</dbReference>
<dbReference type="Pfam" id="PF00586">
    <property type="entry name" value="AIRS"/>
    <property type="match status" value="1"/>
</dbReference>
<dbReference type="Gene3D" id="3.90.650.10">
    <property type="entry name" value="PurM-like C-terminal domain"/>
    <property type="match status" value="1"/>
</dbReference>
<dbReference type="InterPro" id="IPR016188">
    <property type="entry name" value="PurM-like_N"/>
</dbReference>
<dbReference type="NCBIfam" id="TIGR04050">
    <property type="entry name" value="MSMEG_0567_Cter"/>
    <property type="match status" value="1"/>
</dbReference>
<feature type="domain" description="N-acetyltransferase" evidence="1">
    <location>
        <begin position="25"/>
        <end position="177"/>
    </location>
</feature>
<evidence type="ECO:0000313" key="2">
    <source>
        <dbReference type="EMBL" id="MDO3395214.1"/>
    </source>
</evidence>
<dbReference type="Pfam" id="PF00583">
    <property type="entry name" value="Acetyltransf_1"/>
    <property type="match status" value="1"/>
</dbReference>
<evidence type="ECO:0000313" key="3">
    <source>
        <dbReference type="Proteomes" id="UP001168363"/>
    </source>
</evidence>
<dbReference type="InterPro" id="IPR024035">
    <property type="entry name" value="MSMEG_0567_GNAT"/>
</dbReference>
<dbReference type="Gene3D" id="3.30.1330.10">
    <property type="entry name" value="PurM-like, N-terminal domain"/>
    <property type="match status" value="1"/>
</dbReference>
<dbReference type="InterPro" id="IPR010918">
    <property type="entry name" value="PurM-like_C_dom"/>
</dbReference>
<dbReference type="PANTHER" id="PTHR30270">
    <property type="entry name" value="THIAMINE-MONOPHOSPHATE KINASE"/>
    <property type="match status" value="1"/>
</dbReference>